<gene>
    <name evidence="1" type="ordered locus">Aasi_0145</name>
</gene>
<dbReference type="Proteomes" id="UP000001227">
    <property type="component" value="Chromosome"/>
</dbReference>
<evidence type="ECO:0000313" key="2">
    <source>
        <dbReference type="Proteomes" id="UP000001227"/>
    </source>
</evidence>
<dbReference type="KEGG" id="aas:Aasi_0145"/>
<dbReference type="HOGENOM" id="CLU_2969131_0_0_10"/>
<proteinExistence type="predicted"/>
<accession>B3EUH2</accession>
<evidence type="ECO:0000313" key="1">
    <source>
        <dbReference type="EMBL" id="ACE05591.1"/>
    </source>
</evidence>
<name>B3EUH2_AMOA5</name>
<organism evidence="1 2">
    <name type="scientific">Amoebophilus asiaticus (strain 5a2)</name>
    <dbReference type="NCBI Taxonomy" id="452471"/>
    <lineage>
        <taxon>Bacteria</taxon>
        <taxon>Pseudomonadati</taxon>
        <taxon>Bacteroidota</taxon>
        <taxon>Cytophagia</taxon>
        <taxon>Cytophagales</taxon>
        <taxon>Amoebophilaceae</taxon>
        <taxon>Candidatus Amoebophilus</taxon>
    </lineage>
</organism>
<reference evidence="1 2" key="1">
    <citation type="journal article" date="2010" name="J. Bacteriol.">
        <title>The genome of the amoeba symbiont 'Candidatus Amoebophilus asiaticus' reveals common mechanisms for host cell interaction among amoeba-associated bacteria.</title>
        <authorList>
            <person name="Schmitz-Esser S."/>
            <person name="Tischler P."/>
            <person name="Arnold R."/>
            <person name="Montanaro J."/>
            <person name="Wagner M."/>
            <person name="Rattei T."/>
            <person name="Horn M."/>
        </authorList>
    </citation>
    <scope>NUCLEOTIDE SEQUENCE [LARGE SCALE GENOMIC DNA]</scope>
    <source>
        <strain evidence="1 2">5a2</strain>
    </source>
</reference>
<dbReference type="AlphaFoldDB" id="B3EUH2"/>
<protein>
    <submittedName>
        <fullName evidence="1">Uncharacterized protein</fullName>
    </submittedName>
</protein>
<dbReference type="EMBL" id="CP001102">
    <property type="protein sequence ID" value="ACE05591.1"/>
    <property type="molecule type" value="Genomic_DNA"/>
</dbReference>
<keyword evidence="2" id="KW-1185">Reference proteome</keyword>
<sequence>MKKEEAQSTSQVLEIIELPHALSDSESTLPVQFVLPQRAFNTASQIFNNDWEINPSRY</sequence>